<keyword evidence="4" id="KW-0677">Repeat</keyword>
<dbReference type="GO" id="GO:0046872">
    <property type="term" value="F:metal ion binding"/>
    <property type="evidence" value="ECO:0007669"/>
    <property type="project" value="UniProtKB-KW"/>
</dbReference>
<keyword evidence="3" id="KW-0479">Metal-binding</keyword>
<dbReference type="PROSITE" id="PS00479">
    <property type="entry name" value="ZF_DAG_PE_1"/>
    <property type="match status" value="1"/>
</dbReference>
<dbReference type="SUPFAM" id="SSF111331">
    <property type="entry name" value="NAD kinase/diacylglycerol kinase-like"/>
    <property type="match status" value="1"/>
</dbReference>
<dbReference type="GO" id="GO:0005524">
    <property type="term" value="F:ATP binding"/>
    <property type="evidence" value="ECO:0007669"/>
    <property type="project" value="UniProtKB-KW"/>
</dbReference>
<dbReference type="EC" id="2.7.1.107" evidence="9"/>
<feature type="domain" description="DAGKc" evidence="12">
    <location>
        <begin position="213"/>
        <end position="350"/>
    </location>
</feature>
<protein>
    <recommendedName>
        <fullName evidence="9">Diacylglycerol kinase</fullName>
        <shortName evidence="9">DAG kinase</shortName>
        <ecNumber evidence="9">2.7.1.107</ecNumber>
    </recommendedName>
</protein>
<proteinExistence type="inferred from homology"/>
<keyword evidence="2 9" id="KW-0808">Transferase</keyword>
<evidence type="ECO:0000256" key="7">
    <source>
        <dbReference type="ARBA" id="ARBA00022833"/>
    </source>
</evidence>
<dbReference type="PROSITE" id="PS50146">
    <property type="entry name" value="DAGK"/>
    <property type="match status" value="1"/>
</dbReference>
<dbReference type="Gene3D" id="3.40.50.10330">
    <property type="entry name" value="Probable inorganic polyphosphate/atp-NAD kinase, domain 1"/>
    <property type="match status" value="1"/>
</dbReference>
<keyword evidence="6 9" id="KW-0418">Kinase</keyword>
<gene>
    <name evidence="13" type="ORF">OCTVUL_1B029711</name>
</gene>
<dbReference type="PANTHER" id="PTHR11255:SF118">
    <property type="entry name" value="DIACYLGLYCEROL KINASE EPSILON"/>
    <property type="match status" value="1"/>
</dbReference>
<keyword evidence="14" id="KW-1185">Reference proteome</keyword>
<evidence type="ECO:0000259" key="11">
    <source>
        <dbReference type="PROSITE" id="PS50081"/>
    </source>
</evidence>
<dbReference type="Gene3D" id="3.30.60.20">
    <property type="match status" value="1"/>
</dbReference>
<keyword evidence="10" id="KW-1133">Transmembrane helix</keyword>
<evidence type="ECO:0000256" key="4">
    <source>
        <dbReference type="ARBA" id="ARBA00022737"/>
    </source>
</evidence>
<evidence type="ECO:0000256" key="10">
    <source>
        <dbReference type="SAM" id="Phobius"/>
    </source>
</evidence>
<evidence type="ECO:0000256" key="1">
    <source>
        <dbReference type="ARBA" id="ARBA00009280"/>
    </source>
</evidence>
<comment type="catalytic activity">
    <reaction evidence="9">
        <text>a 1,2-diacyl-sn-glycerol + ATP = a 1,2-diacyl-sn-glycero-3-phosphate + ADP + H(+)</text>
        <dbReference type="Rhea" id="RHEA:10272"/>
        <dbReference type="ChEBI" id="CHEBI:15378"/>
        <dbReference type="ChEBI" id="CHEBI:17815"/>
        <dbReference type="ChEBI" id="CHEBI:30616"/>
        <dbReference type="ChEBI" id="CHEBI:58608"/>
        <dbReference type="ChEBI" id="CHEBI:456216"/>
        <dbReference type="EC" id="2.7.1.107"/>
    </reaction>
</comment>
<evidence type="ECO:0000259" key="12">
    <source>
        <dbReference type="PROSITE" id="PS50146"/>
    </source>
</evidence>
<name>A0AA36EY07_OCTVU</name>
<dbReference type="PROSITE" id="PS50081">
    <property type="entry name" value="ZF_DAG_PE_2"/>
    <property type="match status" value="1"/>
</dbReference>
<evidence type="ECO:0000256" key="9">
    <source>
        <dbReference type="RuleBase" id="RU361128"/>
    </source>
</evidence>
<evidence type="ECO:0000256" key="6">
    <source>
        <dbReference type="ARBA" id="ARBA00022777"/>
    </source>
</evidence>
<dbReference type="EMBL" id="OX597815">
    <property type="protein sequence ID" value="CAI9717454.1"/>
    <property type="molecule type" value="Genomic_DNA"/>
</dbReference>
<dbReference type="SMART" id="SM00045">
    <property type="entry name" value="DAGKa"/>
    <property type="match status" value="1"/>
</dbReference>
<dbReference type="Proteomes" id="UP001162480">
    <property type="component" value="Chromosome 2"/>
</dbReference>
<dbReference type="InterPro" id="IPR016064">
    <property type="entry name" value="NAD/diacylglycerol_kinase_sf"/>
</dbReference>
<dbReference type="InterPro" id="IPR046349">
    <property type="entry name" value="C1-like_sf"/>
</dbReference>
<keyword evidence="10" id="KW-0812">Transmembrane</keyword>
<dbReference type="PANTHER" id="PTHR11255">
    <property type="entry name" value="DIACYLGLYCEROL KINASE"/>
    <property type="match status" value="1"/>
</dbReference>
<dbReference type="InterPro" id="IPR000756">
    <property type="entry name" value="Diacylglycerol_kin_accessory"/>
</dbReference>
<feature type="domain" description="Phorbol-ester/DAG-type" evidence="11">
    <location>
        <begin position="123"/>
        <end position="174"/>
    </location>
</feature>
<dbReference type="AlphaFoldDB" id="A0AA36EY07"/>
<evidence type="ECO:0000256" key="3">
    <source>
        <dbReference type="ARBA" id="ARBA00022723"/>
    </source>
</evidence>
<evidence type="ECO:0000313" key="14">
    <source>
        <dbReference type="Proteomes" id="UP001162480"/>
    </source>
</evidence>
<dbReference type="Pfam" id="PF00609">
    <property type="entry name" value="DAGK_acc"/>
    <property type="match status" value="1"/>
</dbReference>
<dbReference type="SMART" id="SM00046">
    <property type="entry name" value="DAGKc"/>
    <property type="match status" value="1"/>
</dbReference>
<reference evidence="13" key="1">
    <citation type="submission" date="2023-08" db="EMBL/GenBank/DDBJ databases">
        <authorList>
            <person name="Alioto T."/>
            <person name="Alioto T."/>
            <person name="Gomez Garrido J."/>
        </authorList>
    </citation>
    <scope>NUCLEOTIDE SEQUENCE</scope>
</reference>
<organism evidence="13 14">
    <name type="scientific">Octopus vulgaris</name>
    <name type="common">Common octopus</name>
    <dbReference type="NCBI Taxonomy" id="6645"/>
    <lineage>
        <taxon>Eukaryota</taxon>
        <taxon>Metazoa</taxon>
        <taxon>Spiralia</taxon>
        <taxon>Lophotrochozoa</taxon>
        <taxon>Mollusca</taxon>
        <taxon>Cephalopoda</taxon>
        <taxon>Coleoidea</taxon>
        <taxon>Octopodiformes</taxon>
        <taxon>Octopoda</taxon>
        <taxon>Incirrata</taxon>
        <taxon>Octopodidae</taxon>
        <taxon>Octopus</taxon>
    </lineage>
</organism>
<evidence type="ECO:0000256" key="5">
    <source>
        <dbReference type="ARBA" id="ARBA00022741"/>
    </source>
</evidence>
<dbReference type="InterPro" id="IPR002219">
    <property type="entry name" value="PKC_DAG/PE"/>
</dbReference>
<keyword evidence="5 9" id="KW-0547">Nucleotide-binding</keyword>
<dbReference type="GO" id="GO:0007200">
    <property type="term" value="P:phospholipase C-activating G protein-coupled receptor signaling pathway"/>
    <property type="evidence" value="ECO:0007669"/>
    <property type="project" value="InterPro"/>
</dbReference>
<evidence type="ECO:0000256" key="2">
    <source>
        <dbReference type="ARBA" id="ARBA00022679"/>
    </source>
</evidence>
<dbReference type="CDD" id="cd20853">
    <property type="entry name" value="C1_DGKepsilon_typeIII_rpt2"/>
    <property type="match status" value="1"/>
</dbReference>
<evidence type="ECO:0000313" key="13">
    <source>
        <dbReference type="EMBL" id="CAI9717454.1"/>
    </source>
</evidence>
<dbReference type="Pfam" id="PF00781">
    <property type="entry name" value="DAGK_cat"/>
    <property type="match status" value="1"/>
</dbReference>
<dbReference type="InterPro" id="IPR017438">
    <property type="entry name" value="ATP-NAD_kinase_N"/>
</dbReference>
<feature type="transmembrane region" description="Helical" evidence="10">
    <location>
        <begin position="28"/>
        <end position="45"/>
    </location>
</feature>
<evidence type="ECO:0000256" key="8">
    <source>
        <dbReference type="ARBA" id="ARBA00022840"/>
    </source>
</evidence>
<keyword evidence="7" id="KW-0862">Zinc</keyword>
<sequence>MRCVAMRCSINKIHFSRKRMELLFIREAMYMVLTIILGLVIARVYRRRRYKHYEVRVRDVSKGHRWMMVSIFLKPTYCVISQNRISDGAQCHSCSICVDAANMKVANQKIPCKPLSVKSMFTHHQWGHGNLPLYSICYICNEPCNNQLQLCDYICSWCQRCVHTECFTHCKKECDLGPYKTVIVPPHCVTLKWVGLKGRQHLIVDSVKRPNIVNWSPLIVIANRKSGNNDGESILQAFRSYLNPAQVIDICDITPEPALKWCHLLPSVTIRVLVCGGDGTIGWVLNAIERLSLQPQPQICILPMGTGNDLSQVLGWGEIFTDQIEVPKILDKINQATVVELDRWNLDINHSGHFRLPYYKKKNICWNNYFSIGVDALVALNFHRQRESWPTLLSNRIINKVCYFMYGTKDVLERECHDLQKKLTVELDGKKINLPKLEGLVVLNISSWAGGCRVWEIKADEEEDEYIPASYNDGMVEVFGLHSSFHVAQLQVGMIPPIRIGQASRIKITLNCTAPMQVDGEPWLQQPVEMTVTHRSKATMLSLC</sequence>
<dbReference type="SMART" id="SM00109">
    <property type="entry name" value="C1"/>
    <property type="match status" value="2"/>
</dbReference>
<comment type="similarity">
    <text evidence="1 9">Belongs to the eukaryotic diacylglycerol kinase family.</text>
</comment>
<dbReference type="GO" id="GO:0016020">
    <property type="term" value="C:membrane"/>
    <property type="evidence" value="ECO:0007669"/>
    <property type="project" value="TreeGrafter"/>
</dbReference>
<dbReference type="InterPro" id="IPR037607">
    <property type="entry name" value="DGK"/>
</dbReference>
<dbReference type="GO" id="GO:0004143">
    <property type="term" value="F:ATP-dependent diacylglycerol kinase activity"/>
    <property type="evidence" value="ECO:0007669"/>
    <property type="project" value="UniProtKB-EC"/>
</dbReference>
<accession>A0AA36EY07</accession>
<keyword evidence="8 9" id="KW-0067">ATP-binding</keyword>
<dbReference type="Gene3D" id="2.60.200.40">
    <property type="match status" value="1"/>
</dbReference>
<keyword evidence="10" id="KW-0472">Membrane</keyword>
<dbReference type="SUPFAM" id="SSF57889">
    <property type="entry name" value="Cysteine-rich domain"/>
    <property type="match status" value="1"/>
</dbReference>
<dbReference type="FunFam" id="3.40.50.10330:FF:000007">
    <property type="entry name" value="Diacylglycerol kinase"/>
    <property type="match status" value="1"/>
</dbReference>
<dbReference type="InterPro" id="IPR001206">
    <property type="entry name" value="Diacylglycerol_kinase_cat_dom"/>
</dbReference>